<dbReference type="Proteomes" id="UP000237481">
    <property type="component" value="Unassembled WGS sequence"/>
</dbReference>
<dbReference type="Gene3D" id="3.90.1150.10">
    <property type="entry name" value="Aspartate Aminotransferase, domain 1"/>
    <property type="match status" value="1"/>
</dbReference>
<feature type="domain" description="Aminotransferase class I/classII large" evidence="2">
    <location>
        <begin position="52"/>
        <end position="503"/>
    </location>
</feature>
<dbReference type="AlphaFoldDB" id="A0A2S4KYP5"/>
<evidence type="ECO:0000256" key="1">
    <source>
        <dbReference type="ARBA" id="ARBA00022898"/>
    </source>
</evidence>
<dbReference type="CDD" id="cd00609">
    <property type="entry name" value="AAT_like"/>
    <property type="match status" value="1"/>
</dbReference>
<protein>
    <submittedName>
        <fullName evidence="3">1-aminocyclopropane-1-carboxylate synthase-like protein 1</fullName>
    </submittedName>
</protein>
<dbReference type="SUPFAM" id="SSF53383">
    <property type="entry name" value="PLP-dependent transferases"/>
    <property type="match status" value="1"/>
</dbReference>
<evidence type="ECO:0000313" key="3">
    <source>
        <dbReference type="EMBL" id="POR35309.1"/>
    </source>
</evidence>
<dbReference type="InterPro" id="IPR015421">
    <property type="entry name" value="PyrdxlP-dep_Trfase_major"/>
</dbReference>
<dbReference type="EMBL" id="PKSG01000452">
    <property type="protein sequence ID" value="POR35309.1"/>
    <property type="molecule type" value="Genomic_DNA"/>
</dbReference>
<sequence>MAELSSRMQRPASAILPKIAATIAERTGTTRKIDLATAENWLIRPELVEIYKDAIEKSLTTADLSYPDGFGGDPRLQEALATFFNKYFHPVSLVKPQDIVVAPGASNCLDSLLFSLCEAGDSVLVLAPYWNGFDFHFVLRPNVNIIPVYTESAALLDRPSDLLSESLVPALASALESCDDKSRVKAFAMTNPHNPMARCYPEHVLREAIHWCAEQGLHYVSDEVYALSDFSNTATSANGTGVDHEVTPAAGTGTEPNGASTNGSRLYPETRFVSALSLKLDADKTPPISIIWSTSKDLGSSGLRMGVHVLRARRSLPEGNGHSGEDGPAESGASASLLSTSLGLLSTPQLPTISMLLTRSLLTSGSFDALVVKNRQRLRENHDLITRRLQEWSVPFIPATSGPYLLVHLGVGVGDLQRQVRKNDLFADSGKGEQDAAAKRQKAAVAEASNVVDVLRHKAMVLVSPGKAFHMRGVGADSNTLDGWVRITFAVPTDVLEDGLSRIGEALGLEGSK</sequence>
<dbReference type="InterPro" id="IPR004839">
    <property type="entry name" value="Aminotransferase_I/II_large"/>
</dbReference>
<dbReference type="InterPro" id="IPR015422">
    <property type="entry name" value="PyrdxlP-dep_Trfase_small"/>
</dbReference>
<gene>
    <name evidence="3" type="ORF">TPAR_04510</name>
</gene>
<dbReference type="GO" id="GO:0006520">
    <property type="term" value="P:amino acid metabolic process"/>
    <property type="evidence" value="ECO:0007669"/>
    <property type="project" value="TreeGrafter"/>
</dbReference>
<name>A0A2S4KYP5_9HYPO</name>
<dbReference type="STRING" id="94208.A0A2S4KYP5"/>
<evidence type="ECO:0000259" key="2">
    <source>
        <dbReference type="Pfam" id="PF00155"/>
    </source>
</evidence>
<comment type="caution">
    <text evidence="3">The sequence shown here is derived from an EMBL/GenBank/DDBJ whole genome shotgun (WGS) entry which is preliminary data.</text>
</comment>
<keyword evidence="4" id="KW-1185">Reference proteome</keyword>
<evidence type="ECO:0000313" key="4">
    <source>
        <dbReference type="Proteomes" id="UP000237481"/>
    </source>
</evidence>
<dbReference type="InterPro" id="IPR015424">
    <property type="entry name" value="PyrdxlP-dep_Trfase"/>
</dbReference>
<keyword evidence="1" id="KW-0663">Pyridoxal phosphate</keyword>
<dbReference type="InterPro" id="IPR050478">
    <property type="entry name" value="Ethylene_sulfur-biosynth"/>
</dbReference>
<reference evidence="3 4" key="1">
    <citation type="submission" date="2018-01" db="EMBL/GenBank/DDBJ databases">
        <title>Harnessing the power of phylogenomics to disentangle the directionality and signatures of interkingdom host jumping in the parasitic fungal genus Tolypocladium.</title>
        <authorList>
            <person name="Quandt C.A."/>
            <person name="Patterson W."/>
            <person name="Spatafora J.W."/>
        </authorList>
    </citation>
    <scope>NUCLEOTIDE SEQUENCE [LARGE SCALE GENOMIC DNA]</scope>
    <source>
        <strain evidence="3 4">NRBC 100945</strain>
    </source>
</reference>
<dbReference type="PANTHER" id="PTHR43795:SF39">
    <property type="entry name" value="AMINOTRANSFERASE CLASS I_CLASSII DOMAIN-CONTAINING PROTEIN"/>
    <property type="match status" value="1"/>
</dbReference>
<dbReference type="GO" id="GO:0008483">
    <property type="term" value="F:transaminase activity"/>
    <property type="evidence" value="ECO:0007669"/>
    <property type="project" value="TreeGrafter"/>
</dbReference>
<dbReference type="PRINTS" id="PR00753">
    <property type="entry name" value="ACCSYNTHASE"/>
</dbReference>
<accession>A0A2S4KYP5</accession>
<dbReference type="GO" id="GO:0030170">
    <property type="term" value="F:pyridoxal phosphate binding"/>
    <property type="evidence" value="ECO:0007669"/>
    <property type="project" value="InterPro"/>
</dbReference>
<proteinExistence type="predicted"/>
<dbReference type="Gene3D" id="3.40.640.10">
    <property type="entry name" value="Type I PLP-dependent aspartate aminotransferase-like (Major domain)"/>
    <property type="match status" value="1"/>
</dbReference>
<dbReference type="Pfam" id="PF00155">
    <property type="entry name" value="Aminotran_1_2"/>
    <property type="match status" value="1"/>
</dbReference>
<organism evidence="3 4">
    <name type="scientific">Tolypocladium paradoxum</name>
    <dbReference type="NCBI Taxonomy" id="94208"/>
    <lineage>
        <taxon>Eukaryota</taxon>
        <taxon>Fungi</taxon>
        <taxon>Dikarya</taxon>
        <taxon>Ascomycota</taxon>
        <taxon>Pezizomycotina</taxon>
        <taxon>Sordariomycetes</taxon>
        <taxon>Hypocreomycetidae</taxon>
        <taxon>Hypocreales</taxon>
        <taxon>Ophiocordycipitaceae</taxon>
        <taxon>Tolypocladium</taxon>
    </lineage>
</organism>
<dbReference type="PANTHER" id="PTHR43795">
    <property type="entry name" value="BIFUNCTIONAL ASPARTATE AMINOTRANSFERASE AND GLUTAMATE/ASPARTATE-PREPHENATE AMINOTRANSFERASE-RELATED"/>
    <property type="match status" value="1"/>
</dbReference>
<dbReference type="OrthoDB" id="7042322at2759"/>